<keyword evidence="3" id="KW-1185">Reference proteome</keyword>
<dbReference type="Proteomes" id="UP000314294">
    <property type="component" value="Unassembled WGS sequence"/>
</dbReference>
<dbReference type="EMBL" id="SRLO01000341">
    <property type="protein sequence ID" value="TNN60047.1"/>
    <property type="molecule type" value="Genomic_DNA"/>
</dbReference>
<keyword evidence="1" id="KW-1133">Transmembrane helix</keyword>
<evidence type="ECO:0000256" key="1">
    <source>
        <dbReference type="SAM" id="Phobius"/>
    </source>
</evidence>
<feature type="transmembrane region" description="Helical" evidence="1">
    <location>
        <begin position="23"/>
        <end position="43"/>
    </location>
</feature>
<accession>A0A4Z2H2D3</accession>
<organism evidence="2 3">
    <name type="scientific">Liparis tanakae</name>
    <name type="common">Tanaka's snailfish</name>
    <dbReference type="NCBI Taxonomy" id="230148"/>
    <lineage>
        <taxon>Eukaryota</taxon>
        <taxon>Metazoa</taxon>
        <taxon>Chordata</taxon>
        <taxon>Craniata</taxon>
        <taxon>Vertebrata</taxon>
        <taxon>Euteleostomi</taxon>
        <taxon>Actinopterygii</taxon>
        <taxon>Neopterygii</taxon>
        <taxon>Teleostei</taxon>
        <taxon>Neoteleostei</taxon>
        <taxon>Acanthomorphata</taxon>
        <taxon>Eupercaria</taxon>
        <taxon>Perciformes</taxon>
        <taxon>Cottioidei</taxon>
        <taxon>Cottales</taxon>
        <taxon>Liparidae</taxon>
        <taxon>Liparis</taxon>
    </lineage>
</organism>
<keyword evidence="1" id="KW-0472">Membrane</keyword>
<evidence type="ECO:0000313" key="3">
    <source>
        <dbReference type="Proteomes" id="UP000314294"/>
    </source>
</evidence>
<proteinExistence type="predicted"/>
<dbReference type="AlphaFoldDB" id="A0A4Z2H2D3"/>
<keyword evidence="1" id="KW-0812">Transmembrane</keyword>
<evidence type="ECO:0000313" key="2">
    <source>
        <dbReference type="EMBL" id="TNN60047.1"/>
    </source>
</evidence>
<name>A0A4Z2H2D3_9TELE</name>
<protein>
    <submittedName>
        <fullName evidence="2">Uncharacterized protein</fullName>
    </submittedName>
</protein>
<comment type="caution">
    <text evidence="2">The sequence shown here is derived from an EMBL/GenBank/DDBJ whole genome shotgun (WGS) entry which is preliminary data.</text>
</comment>
<sequence length="63" mass="7286">MHEKEGEGWKTGTRQSELHMMKMMMMVVMMMVVVVMMMTGIRVKGHTAYIFRPDGSLHISARI</sequence>
<gene>
    <name evidence="2" type="ORF">EYF80_029716</name>
</gene>
<reference evidence="2 3" key="1">
    <citation type="submission" date="2019-03" db="EMBL/GenBank/DDBJ databases">
        <title>First draft genome of Liparis tanakae, snailfish: a comprehensive survey of snailfish specific genes.</title>
        <authorList>
            <person name="Kim W."/>
            <person name="Song I."/>
            <person name="Jeong J.-H."/>
            <person name="Kim D."/>
            <person name="Kim S."/>
            <person name="Ryu S."/>
            <person name="Song J.Y."/>
            <person name="Lee S.K."/>
        </authorList>
    </citation>
    <scope>NUCLEOTIDE SEQUENCE [LARGE SCALE GENOMIC DNA]</scope>
    <source>
        <tissue evidence="2">Muscle</tissue>
    </source>
</reference>